<dbReference type="RefSeq" id="WP_131448075.1">
    <property type="nucleotide sequence ID" value="NZ_SJZI01000008.1"/>
</dbReference>
<dbReference type="Proteomes" id="UP000295334">
    <property type="component" value="Unassembled WGS sequence"/>
</dbReference>
<keyword evidence="2" id="KW-1185">Reference proteome</keyword>
<dbReference type="AlphaFoldDB" id="A0A4R1BKI6"/>
<dbReference type="EMBL" id="SJZI01000008">
    <property type="protein sequence ID" value="TCJ17853.1"/>
    <property type="molecule type" value="Genomic_DNA"/>
</dbReference>
<reference evidence="1 2" key="1">
    <citation type="submission" date="2019-03" db="EMBL/GenBank/DDBJ databases">
        <authorList>
            <person name="Kim M.K.M."/>
        </authorList>
    </citation>
    <scope>NUCLEOTIDE SEQUENCE [LARGE SCALE GENOMIC DNA]</scope>
    <source>
        <strain evidence="1 2">17J68-12</strain>
    </source>
</reference>
<sequence>MLTSITKLQYQHLQNAEAVHFSKMIIERVVSANPLPAPVQTKRDAFASVTGRMDLLIQQARHSRFTDALQSEDAVRDERTQSFYLLCEGFSKCEDDRRRTAGRLLLDALRPYGTASDLRDADYDKQTQLLNGLVRDLQGRPDLHAALVTCGLESLVEALKFSNEAFANLQRQSIDEDVNKPEAFEMVTLRREARKAYRELIEQIQSAYNFTGGSEPWLGMVAAINQIVEDYKLKLAQRAGRNAAKAEEKSTEA</sequence>
<organism evidence="1 2">
    <name type="scientific">Flaviaesturariibacter flavus</name>
    <dbReference type="NCBI Taxonomy" id="2502780"/>
    <lineage>
        <taxon>Bacteria</taxon>
        <taxon>Pseudomonadati</taxon>
        <taxon>Bacteroidota</taxon>
        <taxon>Chitinophagia</taxon>
        <taxon>Chitinophagales</taxon>
        <taxon>Chitinophagaceae</taxon>
        <taxon>Flaviaestuariibacter</taxon>
    </lineage>
</organism>
<gene>
    <name evidence="1" type="ORF">EPD60_06620</name>
</gene>
<protein>
    <submittedName>
        <fullName evidence="1">Uncharacterized protein</fullName>
    </submittedName>
</protein>
<evidence type="ECO:0000313" key="2">
    <source>
        <dbReference type="Proteomes" id="UP000295334"/>
    </source>
</evidence>
<proteinExistence type="predicted"/>
<accession>A0A4R1BKI6</accession>
<comment type="caution">
    <text evidence="1">The sequence shown here is derived from an EMBL/GenBank/DDBJ whole genome shotgun (WGS) entry which is preliminary data.</text>
</comment>
<evidence type="ECO:0000313" key="1">
    <source>
        <dbReference type="EMBL" id="TCJ17853.1"/>
    </source>
</evidence>
<dbReference type="Pfam" id="PF19775">
    <property type="entry name" value="DUF6261"/>
    <property type="match status" value="1"/>
</dbReference>
<name>A0A4R1BKI6_9BACT</name>
<dbReference type="InterPro" id="IPR046228">
    <property type="entry name" value="DUF6261"/>
</dbReference>
<dbReference type="OrthoDB" id="9833460at2"/>